<dbReference type="Proteomes" id="UP000467148">
    <property type="component" value="Chromosome"/>
</dbReference>
<dbReference type="SMART" id="SM00421">
    <property type="entry name" value="HTH_LUXR"/>
    <property type="match status" value="1"/>
</dbReference>
<dbReference type="SUPFAM" id="SSF52540">
    <property type="entry name" value="P-loop containing nucleoside triphosphate hydrolases"/>
    <property type="match status" value="1"/>
</dbReference>
<evidence type="ECO:0000313" key="2">
    <source>
        <dbReference type="EMBL" id="BBY64960.1"/>
    </source>
</evidence>
<dbReference type="GO" id="GO:0006355">
    <property type="term" value="P:regulation of DNA-templated transcription"/>
    <property type="evidence" value="ECO:0007669"/>
    <property type="project" value="InterPro"/>
</dbReference>
<organism evidence="2 3">
    <name type="scientific">Mycolicibacterium helvum</name>
    <dbReference type="NCBI Taxonomy" id="1534349"/>
    <lineage>
        <taxon>Bacteria</taxon>
        <taxon>Bacillati</taxon>
        <taxon>Actinomycetota</taxon>
        <taxon>Actinomycetes</taxon>
        <taxon>Mycobacteriales</taxon>
        <taxon>Mycobacteriaceae</taxon>
        <taxon>Mycolicibacterium</taxon>
    </lineage>
</organism>
<dbReference type="EMBL" id="AP022596">
    <property type="protein sequence ID" value="BBY64960.1"/>
    <property type="molecule type" value="Genomic_DNA"/>
</dbReference>
<evidence type="ECO:0000313" key="3">
    <source>
        <dbReference type="Proteomes" id="UP000467148"/>
    </source>
</evidence>
<dbReference type="SUPFAM" id="SSF46894">
    <property type="entry name" value="C-terminal effector domain of the bipartite response regulators"/>
    <property type="match status" value="1"/>
</dbReference>
<dbReference type="AlphaFoldDB" id="A0A7I7T7I0"/>
<feature type="domain" description="HTH luxR-type" evidence="1">
    <location>
        <begin position="701"/>
        <end position="766"/>
    </location>
</feature>
<dbReference type="Gene3D" id="1.25.40.10">
    <property type="entry name" value="Tetratricopeptide repeat domain"/>
    <property type="match status" value="1"/>
</dbReference>
<dbReference type="SUPFAM" id="SSF48452">
    <property type="entry name" value="TPR-like"/>
    <property type="match status" value="1"/>
</dbReference>
<dbReference type="PROSITE" id="PS50043">
    <property type="entry name" value="HTH_LUXR_2"/>
    <property type="match status" value="1"/>
</dbReference>
<proteinExistence type="predicted"/>
<sequence>MASSAGNAPSVGLPAESSRFVGRSRELKQLSNLLTRARLVTVTGVGGAGKTRLALQAARRGRQAFPDGTAYVSVADLQDGELIGQLVAGAMGLTGAMHRWTADMLAVQIGDRRMLLVLDNCEQMVGPCADLVDTLLRVNPRLTILTTSRELLAVPGEHTFPILPLTVPAPDCPLEAFGQYDAVELFVERARSVLPTFELSSSNHRQVAELCRTLDGLPLALELAAVRLRALSLEQIVELLIARPDLLDGARRGGPLRHRTLTASMGWSYDLCEPKEQLLWSRLSVFSGAVELDAAEAICADDDLPAFEIMLLLTSLVDKSILIRDEAEGRVRYRLLQTIRQFGQSILEASPAAVLTWRRRHRDWYLEVVRQTFLDWRTGSRNERLRILCDDIANLRAALEFCVEQPGESVAGLTLASSLYHYWLLTGLIGEGAYWLERMLATAIAASSERIRALYVAASLATVRGDTASAEPMLDEAAQLCEQLDASEGRAYVTEGRGLLALVSDDTALASELFADAIGQFEARDDNSAAAFANALFGIVSMLRGESEKVAEAHIRCERMTVPYGESWIWSFSLWASGIDAWNRDDTDTALEMLSAALRLKRPLQDRLGVAECLEGLAWVTATAGQLHRAAVLLGAADGVWQRMGMSAATVPAFRRNREESAKLARRLGLRPFQTAHREGRQMTVEAAVAYALKESGPSFTMGDGVKPTKRERQIAELVAEGRSNQEIADTLILSRRTVEAHVQHLLTKLGFGSRSQIAAWVVHQRAAAEQDSSA</sequence>
<dbReference type="PRINTS" id="PR00038">
    <property type="entry name" value="HTHLUXR"/>
</dbReference>
<dbReference type="Gene3D" id="1.10.10.10">
    <property type="entry name" value="Winged helix-like DNA-binding domain superfamily/Winged helix DNA-binding domain"/>
    <property type="match status" value="1"/>
</dbReference>
<accession>A0A7I7T7I0</accession>
<dbReference type="InterPro" id="IPR016032">
    <property type="entry name" value="Sig_transdc_resp-reg_C-effctor"/>
</dbReference>
<dbReference type="InterPro" id="IPR000792">
    <property type="entry name" value="Tscrpt_reg_LuxR_C"/>
</dbReference>
<protein>
    <submittedName>
        <fullName evidence="2">LuxR family transcriptional regulator</fullName>
    </submittedName>
</protein>
<gene>
    <name evidence="2" type="ORF">MHEL_32030</name>
</gene>
<name>A0A7I7T7I0_9MYCO</name>
<dbReference type="Pfam" id="PF00196">
    <property type="entry name" value="GerE"/>
    <property type="match status" value="1"/>
</dbReference>
<dbReference type="PRINTS" id="PR00364">
    <property type="entry name" value="DISEASERSIST"/>
</dbReference>
<dbReference type="PROSITE" id="PS00622">
    <property type="entry name" value="HTH_LUXR_1"/>
    <property type="match status" value="1"/>
</dbReference>
<evidence type="ECO:0000259" key="1">
    <source>
        <dbReference type="PROSITE" id="PS50043"/>
    </source>
</evidence>
<dbReference type="InterPro" id="IPR027417">
    <property type="entry name" value="P-loop_NTPase"/>
</dbReference>
<dbReference type="Gene3D" id="3.40.50.300">
    <property type="entry name" value="P-loop containing nucleotide triphosphate hydrolases"/>
    <property type="match status" value="1"/>
</dbReference>
<dbReference type="InterPro" id="IPR011990">
    <property type="entry name" value="TPR-like_helical_dom_sf"/>
</dbReference>
<dbReference type="CDD" id="cd06170">
    <property type="entry name" value="LuxR_C_like"/>
    <property type="match status" value="1"/>
</dbReference>
<dbReference type="InterPro" id="IPR036388">
    <property type="entry name" value="WH-like_DNA-bd_sf"/>
</dbReference>
<dbReference type="KEGG" id="mhev:MHEL_32030"/>
<dbReference type="PANTHER" id="PTHR47691:SF3">
    <property type="entry name" value="HTH-TYPE TRANSCRIPTIONAL REGULATOR RV0890C-RELATED"/>
    <property type="match status" value="1"/>
</dbReference>
<dbReference type="GO" id="GO:0003677">
    <property type="term" value="F:DNA binding"/>
    <property type="evidence" value="ECO:0007669"/>
    <property type="project" value="InterPro"/>
</dbReference>
<dbReference type="Pfam" id="PF25872">
    <property type="entry name" value="HTH_77"/>
    <property type="match status" value="1"/>
</dbReference>
<reference evidence="2 3" key="1">
    <citation type="journal article" date="2019" name="Emerg. Microbes Infect.">
        <title>Comprehensive subspecies identification of 175 nontuberculous mycobacteria species based on 7547 genomic profiles.</title>
        <authorList>
            <person name="Matsumoto Y."/>
            <person name="Kinjo T."/>
            <person name="Motooka D."/>
            <person name="Nabeya D."/>
            <person name="Jung N."/>
            <person name="Uechi K."/>
            <person name="Horii T."/>
            <person name="Iida T."/>
            <person name="Fujita J."/>
            <person name="Nakamura S."/>
        </authorList>
    </citation>
    <scope>NUCLEOTIDE SEQUENCE [LARGE SCALE GENOMIC DNA]</scope>
    <source>
        <strain evidence="2 3">JCM 30396</strain>
    </source>
</reference>
<dbReference type="PANTHER" id="PTHR47691">
    <property type="entry name" value="REGULATOR-RELATED"/>
    <property type="match status" value="1"/>
</dbReference>
<dbReference type="RefSeq" id="WP_163749072.1">
    <property type="nucleotide sequence ID" value="NZ_AP022596.1"/>
</dbReference>
<dbReference type="InterPro" id="IPR058852">
    <property type="entry name" value="HTH_77"/>
</dbReference>
<keyword evidence="3" id="KW-1185">Reference proteome</keyword>